<dbReference type="STRING" id="638302.HMPREF0908_0753"/>
<dbReference type="InterPro" id="IPR013785">
    <property type="entry name" value="Aldolase_TIM"/>
</dbReference>
<evidence type="ECO:0000256" key="2">
    <source>
        <dbReference type="ARBA" id="ARBA00022485"/>
    </source>
</evidence>
<dbReference type="Proteomes" id="UP000005309">
    <property type="component" value="Unassembled WGS sequence"/>
</dbReference>
<accession>C4V2K9</accession>
<dbReference type="PANTHER" id="PTHR30352:SF5">
    <property type="entry name" value="PYRUVATE FORMATE-LYASE 1-ACTIVATING ENZYME"/>
    <property type="match status" value="1"/>
</dbReference>
<evidence type="ECO:0000256" key="4">
    <source>
        <dbReference type="ARBA" id="ARBA00022723"/>
    </source>
</evidence>
<keyword evidence="5" id="KW-0408">Iron</keyword>
<evidence type="ECO:0000256" key="5">
    <source>
        <dbReference type="ARBA" id="ARBA00023004"/>
    </source>
</evidence>
<keyword evidence="4" id="KW-0479">Metal-binding</keyword>
<keyword evidence="6" id="KW-0411">Iron-sulfur</keyword>
<organism evidence="8 9">
    <name type="scientific">Selenomonas flueggei ATCC 43531</name>
    <dbReference type="NCBI Taxonomy" id="638302"/>
    <lineage>
        <taxon>Bacteria</taxon>
        <taxon>Bacillati</taxon>
        <taxon>Bacillota</taxon>
        <taxon>Negativicutes</taxon>
        <taxon>Selenomonadales</taxon>
        <taxon>Selenomonadaceae</taxon>
        <taxon>Selenomonas</taxon>
    </lineage>
</organism>
<evidence type="ECO:0000256" key="1">
    <source>
        <dbReference type="ARBA" id="ARBA00001966"/>
    </source>
</evidence>
<dbReference type="InterPro" id="IPR058240">
    <property type="entry name" value="rSAM_sf"/>
</dbReference>
<dbReference type="SFLD" id="SFLDG01109">
    <property type="entry name" value="Uncharacterised_Radical_SAM_Su"/>
    <property type="match status" value="1"/>
</dbReference>
<name>C4V2K9_9FIRM</name>
<feature type="domain" description="Radical SAM core" evidence="7">
    <location>
        <begin position="194"/>
        <end position="359"/>
    </location>
</feature>
<dbReference type="OrthoDB" id="9764628at2"/>
<dbReference type="GO" id="GO:0051539">
    <property type="term" value="F:4 iron, 4 sulfur cluster binding"/>
    <property type="evidence" value="ECO:0007669"/>
    <property type="project" value="UniProtKB-KW"/>
</dbReference>
<dbReference type="CDD" id="cd01335">
    <property type="entry name" value="Radical_SAM"/>
    <property type="match status" value="1"/>
</dbReference>
<evidence type="ECO:0000256" key="3">
    <source>
        <dbReference type="ARBA" id="ARBA00022691"/>
    </source>
</evidence>
<dbReference type="GO" id="GO:0003824">
    <property type="term" value="F:catalytic activity"/>
    <property type="evidence" value="ECO:0007669"/>
    <property type="project" value="InterPro"/>
</dbReference>
<keyword evidence="3" id="KW-0949">S-adenosyl-L-methionine</keyword>
<comment type="cofactor">
    <cofactor evidence="1">
        <name>[4Fe-4S] cluster</name>
        <dbReference type="ChEBI" id="CHEBI:49883"/>
    </cofactor>
</comment>
<evidence type="ECO:0000313" key="8">
    <source>
        <dbReference type="EMBL" id="EEQ49023.1"/>
    </source>
</evidence>
<evidence type="ECO:0000313" key="9">
    <source>
        <dbReference type="Proteomes" id="UP000005309"/>
    </source>
</evidence>
<protein>
    <submittedName>
        <fullName evidence="8">Radical SAM domain protein</fullName>
    </submittedName>
</protein>
<gene>
    <name evidence="8" type="ORF">HMPREF0908_0753</name>
</gene>
<dbReference type="RefSeq" id="WP_006689488.1">
    <property type="nucleotide sequence ID" value="NZ_GG694006.1"/>
</dbReference>
<dbReference type="eggNOG" id="COG1180">
    <property type="taxonomic scope" value="Bacteria"/>
</dbReference>
<comment type="caution">
    <text evidence="8">The sequence shown here is derived from an EMBL/GenBank/DDBJ whole genome shotgun (WGS) entry which is preliminary data.</text>
</comment>
<dbReference type="PANTHER" id="PTHR30352">
    <property type="entry name" value="PYRUVATE FORMATE-LYASE-ACTIVATING ENZYME"/>
    <property type="match status" value="1"/>
</dbReference>
<dbReference type="SUPFAM" id="SSF102114">
    <property type="entry name" value="Radical SAM enzymes"/>
    <property type="match status" value="1"/>
</dbReference>
<dbReference type="SFLD" id="SFLDS00029">
    <property type="entry name" value="Radical_SAM"/>
    <property type="match status" value="1"/>
</dbReference>
<dbReference type="InterPro" id="IPR034457">
    <property type="entry name" value="Organic_radical-activating"/>
</dbReference>
<keyword evidence="2" id="KW-0004">4Fe-4S</keyword>
<evidence type="ECO:0000256" key="6">
    <source>
        <dbReference type="ARBA" id="ARBA00023014"/>
    </source>
</evidence>
<sequence length="427" mass="47767">MKRTRTATLLHEKKDRITAVYADHHGNICEAVDLQGLGRVGTSNVLLHPDELIPLPDSADLMFMPSHKAVGLRVDGCEEEINGTAVAAILPQGYTRTHLPAFHRKDDASLLPLYGYTAVLSYRGQLWVTAVYTDENDKWDPSNYNSTGLKKLVRRTMKELPHNRIVEQVGNCSLNYHCLTAQNLFYRRWECGVPTSPVCNANCLGCISLQSSECCPSPQERITFAPTADEIAEVGIYHLSLAPDGIISFGQGCEGEPSLAADRISAGIRKIRSVTTRGQINMNSNAGYPEGMRKIVDAGLDSLRVSMISARPESYNAYYRASYQLDSVKESIHYALKHQVYVSINLLHFPGFTDRPEELHAWQQFFRELPVQMIQMRNLNIDPTQFLQVMPGGEGMPVGTKNFMHLLHEEFPQLVIGSFSHYVAKMP</sequence>
<keyword evidence="9" id="KW-1185">Reference proteome</keyword>
<dbReference type="Pfam" id="PF04055">
    <property type="entry name" value="Radical_SAM"/>
    <property type="match status" value="1"/>
</dbReference>
<dbReference type="InterPro" id="IPR007197">
    <property type="entry name" value="rSAM"/>
</dbReference>
<dbReference type="Gene3D" id="3.20.20.70">
    <property type="entry name" value="Aldolase class I"/>
    <property type="match status" value="1"/>
</dbReference>
<dbReference type="EMBL" id="ACLA01000010">
    <property type="protein sequence ID" value="EEQ49023.1"/>
    <property type="molecule type" value="Genomic_DNA"/>
</dbReference>
<dbReference type="GO" id="GO:0046872">
    <property type="term" value="F:metal ion binding"/>
    <property type="evidence" value="ECO:0007669"/>
    <property type="project" value="UniProtKB-KW"/>
</dbReference>
<evidence type="ECO:0000259" key="7">
    <source>
        <dbReference type="Pfam" id="PF04055"/>
    </source>
</evidence>
<dbReference type="HOGENOM" id="CLU_645348_0_0_9"/>
<proteinExistence type="predicted"/>
<reference evidence="8 9" key="1">
    <citation type="submission" date="2009-04" db="EMBL/GenBank/DDBJ databases">
        <authorList>
            <person name="Qin X."/>
            <person name="Bachman B."/>
            <person name="Battles P."/>
            <person name="Bell A."/>
            <person name="Bess C."/>
            <person name="Bickham C."/>
            <person name="Chaboub L."/>
            <person name="Chen D."/>
            <person name="Coyle M."/>
            <person name="Deiros D.R."/>
            <person name="Dinh H."/>
            <person name="Forbes L."/>
            <person name="Fowler G."/>
            <person name="Francisco L."/>
            <person name="Fu Q."/>
            <person name="Gubbala S."/>
            <person name="Hale W."/>
            <person name="Han Y."/>
            <person name="Hemphill L."/>
            <person name="Highlander S.K."/>
            <person name="Hirani K."/>
            <person name="Hogues M."/>
            <person name="Jackson L."/>
            <person name="Jakkamsetti A."/>
            <person name="Javaid M."/>
            <person name="Jiang H."/>
            <person name="Korchina V."/>
            <person name="Kovar C."/>
            <person name="Lara F."/>
            <person name="Lee S."/>
            <person name="Mata R."/>
            <person name="Mathew T."/>
            <person name="Moen C."/>
            <person name="Morales K."/>
            <person name="Munidasa M."/>
            <person name="Nazareth L."/>
            <person name="Ngo R."/>
            <person name="Nguyen L."/>
            <person name="Okwuonu G."/>
            <person name="Ongeri F."/>
            <person name="Patil S."/>
            <person name="Petrosino J."/>
            <person name="Pham C."/>
            <person name="Pham P."/>
            <person name="Pu L.-L."/>
            <person name="Puazo M."/>
            <person name="Raj R."/>
            <person name="Reid J."/>
            <person name="Rouhana J."/>
            <person name="Saada N."/>
            <person name="Shang Y."/>
            <person name="Simmons D."/>
            <person name="Thornton R."/>
            <person name="Warren J."/>
            <person name="Weissenberger G."/>
            <person name="Zhang J."/>
            <person name="Zhang L."/>
            <person name="Zhou C."/>
            <person name="Zhu D."/>
            <person name="Muzny D."/>
            <person name="Worley K."/>
            <person name="Gibbs R."/>
        </authorList>
    </citation>
    <scope>NUCLEOTIDE SEQUENCE [LARGE SCALE GENOMIC DNA]</scope>
    <source>
        <strain evidence="8 9">ATCC 43531</strain>
    </source>
</reference>
<dbReference type="AlphaFoldDB" id="C4V2K9"/>